<protein>
    <submittedName>
        <fullName evidence="2">Uncharacterized protein</fullName>
    </submittedName>
</protein>
<reference evidence="2" key="1">
    <citation type="submission" date="2022-11" db="UniProtKB">
        <authorList>
            <consortium name="WormBaseParasite"/>
        </authorList>
    </citation>
    <scope>IDENTIFICATION</scope>
</reference>
<proteinExistence type="predicted"/>
<evidence type="ECO:0000313" key="2">
    <source>
        <dbReference type="WBParaSite" id="ES5_v2.g8958.t1"/>
    </source>
</evidence>
<name>A0AC34GVY9_9BILA</name>
<accession>A0AC34GVY9</accession>
<dbReference type="WBParaSite" id="ES5_v2.g8958.t1">
    <property type="protein sequence ID" value="ES5_v2.g8958.t1"/>
    <property type="gene ID" value="ES5_v2.g8958"/>
</dbReference>
<dbReference type="Proteomes" id="UP000887579">
    <property type="component" value="Unplaced"/>
</dbReference>
<sequence length="534" mass="60661">MQKRKRNKVNVAHSCTDTSSRSSDENETKTGQRNGHIHVFHGMPNEGKIFEAPPPPPLTPEMELEGYNKSGKKAKSPISQTSINSKRSSSGKRGSNNAIVLEIDDDNPSFNPSLPQGIEIGKFRRQSQTSSNNNYETRLEIDGNEVEIVDSSNYSKDSSSDKSSSNDSKKKQHINASTNRPFRIDLPDAINNTASFKTPRHFSPISARAFPQILEKLSENENEQLYAEFELLETVKTGQASIASSAANIRRNRFYDILPFEYNRIILLSRGGRKPDYINASYIEDYSGKHAYIAAQGPIGEDECHGGRRDSTVSDFWRMIWQENIDCIIMLTQCVEGMKVWEGLSKCSRYWPETPGESMQVDDDLNVNFYCIVEDEHSYQREFVIRNTTFNQDRPRKVLQWHFKQWNDSSSPENAGHLLHFIRQVRTSTHSAPILVHCSAGVGRTGVFIALDQLLDKLEGDESMDIFGVVNHLRHQRMNMVQNAEQYCTIYDVISLAVKQKLGQEDKDDLTSLDRNRWLSTVSLSTNNTDNKHI</sequence>
<evidence type="ECO:0000313" key="1">
    <source>
        <dbReference type="Proteomes" id="UP000887579"/>
    </source>
</evidence>
<organism evidence="1 2">
    <name type="scientific">Panagrolaimus sp. ES5</name>
    <dbReference type="NCBI Taxonomy" id="591445"/>
    <lineage>
        <taxon>Eukaryota</taxon>
        <taxon>Metazoa</taxon>
        <taxon>Ecdysozoa</taxon>
        <taxon>Nematoda</taxon>
        <taxon>Chromadorea</taxon>
        <taxon>Rhabditida</taxon>
        <taxon>Tylenchina</taxon>
        <taxon>Panagrolaimomorpha</taxon>
        <taxon>Panagrolaimoidea</taxon>
        <taxon>Panagrolaimidae</taxon>
        <taxon>Panagrolaimus</taxon>
    </lineage>
</organism>